<comment type="caution">
    <text evidence="12">The sequence shown here is derived from an EMBL/GenBank/DDBJ whole genome shotgun (WGS) entry which is preliminary data.</text>
</comment>
<feature type="region of interest" description="Disordered" evidence="11">
    <location>
        <begin position="150"/>
        <end position="169"/>
    </location>
</feature>
<name>A0ABP9YH29_9FUNG</name>
<keyword evidence="3" id="KW-0813">Transport</keyword>
<dbReference type="Pfam" id="PF07817">
    <property type="entry name" value="GLE1"/>
    <property type="match status" value="1"/>
</dbReference>
<sequence>MTPVVITNPKVYTVPDIDSGSDSEDYYRPPNRAKLYRSEEQEKNLIKLGCYYNPLEEYKRTYILQNPKCFDQQYDIKLQQHQLQVEKEREMFLETLRKRKQEEKKIYDSFLSELSSLTLDEKKLDKEFQEELAKQRKSVEEAIAYDRKRTETETAEATSKAEKEQKDLEKKELKKQEIEKLKKKQESNATCLSGLEEFKKYYAKIEHYKVAFKPKLEDAAFSKAWFKKKSGIKRTISQLTSNHEFIFAKYKEIYALLMSLKQESNDAFEITLNYLAKEILRQVAVDVSNKPYCAYIYSRFAYMICSSIPEFTDYLLGRLYKRCPYIVPQFHDDDPNLSDEEMRVKLRYTYSDKKAKIKESFLLHGERNQGFIMFYAGLCQTIPDPGHPQNPFSIKDAWVYLVRLLNMSLRSISPFLVLAVLEIAGKRLLESYPNQTPKIFRLLRNTVLPLMLADLHPDAKSPIQRLDIFLSAYFEKGVAEVVSETPPESSNIVKKVNNSY</sequence>
<evidence type="ECO:0000256" key="5">
    <source>
        <dbReference type="ARBA" id="ARBA00022927"/>
    </source>
</evidence>
<evidence type="ECO:0000313" key="12">
    <source>
        <dbReference type="EMBL" id="GAA5806263.1"/>
    </source>
</evidence>
<gene>
    <name evidence="12" type="ORF">HPULCUR_011794</name>
</gene>
<comment type="similarity">
    <text evidence="2">Belongs to the GLE1 family.</text>
</comment>
<dbReference type="PANTHER" id="PTHR12960">
    <property type="entry name" value="GLE-1-RELATED"/>
    <property type="match status" value="1"/>
</dbReference>
<dbReference type="EMBL" id="BAABUJ010000060">
    <property type="protein sequence ID" value="GAA5806263.1"/>
    <property type="molecule type" value="Genomic_DNA"/>
</dbReference>
<evidence type="ECO:0000256" key="8">
    <source>
        <dbReference type="ARBA" id="ARBA00023242"/>
    </source>
</evidence>
<dbReference type="InterPro" id="IPR038506">
    <property type="entry name" value="GLE1-like_sf"/>
</dbReference>
<comment type="subcellular location">
    <subcellularLocation>
        <location evidence="1">Nucleus</location>
        <location evidence="1">Nuclear pore complex</location>
    </subcellularLocation>
</comment>
<evidence type="ECO:0000256" key="3">
    <source>
        <dbReference type="ARBA" id="ARBA00022448"/>
    </source>
</evidence>
<evidence type="ECO:0000256" key="10">
    <source>
        <dbReference type="ARBA" id="ARBA00029983"/>
    </source>
</evidence>
<dbReference type="Gene3D" id="1.25.40.510">
    <property type="entry name" value="GLE1-like"/>
    <property type="match status" value="1"/>
</dbReference>
<organism evidence="12 13">
    <name type="scientific">Helicostylum pulchrum</name>
    <dbReference type="NCBI Taxonomy" id="562976"/>
    <lineage>
        <taxon>Eukaryota</taxon>
        <taxon>Fungi</taxon>
        <taxon>Fungi incertae sedis</taxon>
        <taxon>Mucoromycota</taxon>
        <taxon>Mucoromycotina</taxon>
        <taxon>Mucoromycetes</taxon>
        <taxon>Mucorales</taxon>
        <taxon>Mucorineae</taxon>
        <taxon>Mucoraceae</taxon>
        <taxon>Helicostylum</taxon>
    </lineage>
</organism>
<reference evidence="12 13" key="1">
    <citation type="submission" date="2024-04" db="EMBL/GenBank/DDBJ databases">
        <title>genome sequences of Mucor flavus KT1a and Helicostylum pulchrum KT1b strains isolation_sourced from the surface of a dry-aged beef.</title>
        <authorList>
            <person name="Toyotome T."/>
            <person name="Hosono M."/>
            <person name="Torimaru M."/>
            <person name="Fukuda K."/>
            <person name="Mikami N."/>
        </authorList>
    </citation>
    <scope>NUCLEOTIDE SEQUENCE [LARGE SCALE GENOMIC DNA]</scope>
    <source>
        <strain evidence="12 13">KT1b</strain>
    </source>
</reference>
<evidence type="ECO:0000313" key="13">
    <source>
        <dbReference type="Proteomes" id="UP001476247"/>
    </source>
</evidence>
<keyword evidence="7" id="KW-0906">Nuclear pore complex</keyword>
<keyword evidence="6" id="KW-0811">Translocation</keyword>
<evidence type="ECO:0000256" key="6">
    <source>
        <dbReference type="ARBA" id="ARBA00023010"/>
    </source>
</evidence>
<keyword evidence="13" id="KW-1185">Reference proteome</keyword>
<protein>
    <recommendedName>
        <fullName evidence="9">mRNA export factor GLE1</fullName>
    </recommendedName>
    <alternativeName>
        <fullName evidence="10">Nucleoporin GLE1</fullName>
    </alternativeName>
</protein>
<dbReference type="Proteomes" id="UP001476247">
    <property type="component" value="Unassembled WGS sequence"/>
</dbReference>
<proteinExistence type="inferred from homology"/>
<evidence type="ECO:0000256" key="9">
    <source>
        <dbReference type="ARBA" id="ARBA00026227"/>
    </source>
</evidence>
<accession>A0ABP9YH29</accession>
<keyword evidence="8" id="KW-0539">Nucleus</keyword>
<evidence type="ECO:0000256" key="2">
    <source>
        <dbReference type="ARBA" id="ARBA00011056"/>
    </source>
</evidence>
<evidence type="ECO:0000256" key="11">
    <source>
        <dbReference type="SAM" id="MobiDB-lite"/>
    </source>
</evidence>
<keyword evidence="4" id="KW-0509">mRNA transport</keyword>
<dbReference type="PANTHER" id="PTHR12960:SF0">
    <property type="entry name" value="MRNA EXPORT FACTOR GLE1"/>
    <property type="match status" value="1"/>
</dbReference>
<feature type="compositionally biased region" description="Basic and acidic residues" evidence="11">
    <location>
        <begin position="159"/>
        <end position="169"/>
    </location>
</feature>
<evidence type="ECO:0000256" key="7">
    <source>
        <dbReference type="ARBA" id="ARBA00023132"/>
    </source>
</evidence>
<keyword evidence="5" id="KW-0653">Protein transport</keyword>
<evidence type="ECO:0000256" key="1">
    <source>
        <dbReference type="ARBA" id="ARBA00004567"/>
    </source>
</evidence>
<dbReference type="InterPro" id="IPR012476">
    <property type="entry name" value="GLE1"/>
</dbReference>
<evidence type="ECO:0000256" key="4">
    <source>
        <dbReference type="ARBA" id="ARBA00022816"/>
    </source>
</evidence>